<comment type="caution">
    <text evidence="5">Lacks conserved residue(s) required for the propagation of feature annotation.</text>
</comment>
<sequence>MESKEAVMPLTGHLSELRRRLIISIAMLAVGMILSNFWLDEIMAFLSAPAGKLYFMKPAEAFFIYFKVMLTAGAIITAPVLFYEFWAFLVPAFTTHEKRLLFFLVPTSLTLFLSGIAFSWFIVLPRGLQFFLNFSSDSVQPLLSMESYLNFVFMLVLPFGLIFNLPLVLIVLAKLGLITSSMLAQKRKYIILLSFIAAAVITPTTDILSQCLLAMPMIVLLEISRIIIKYGLRS</sequence>
<dbReference type="Proteomes" id="UP001206692">
    <property type="component" value="Unassembled WGS sequence"/>
</dbReference>
<feature type="transmembrane region" description="Helical" evidence="5">
    <location>
        <begin position="151"/>
        <end position="177"/>
    </location>
</feature>
<feature type="transmembrane region" description="Helical" evidence="5">
    <location>
        <begin position="189"/>
        <end position="208"/>
    </location>
</feature>
<comment type="subcellular location">
    <subcellularLocation>
        <location evidence="5">Cell membrane</location>
        <topology evidence="5">Multi-pass membrane protein</topology>
    </subcellularLocation>
    <subcellularLocation>
        <location evidence="1">Membrane</location>
        <topology evidence="1">Multi-pass membrane protein</topology>
    </subcellularLocation>
</comment>
<dbReference type="Pfam" id="PF00902">
    <property type="entry name" value="TatC"/>
    <property type="match status" value="1"/>
</dbReference>
<keyword evidence="3 5" id="KW-1133">Transmembrane helix</keyword>
<feature type="transmembrane region" description="Helical" evidence="5">
    <location>
        <begin position="62"/>
        <end position="88"/>
    </location>
</feature>
<dbReference type="RefSeq" id="WP_062412714.1">
    <property type="nucleotide sequence ID" value="NZ_JAJCIO010000008.1"/>
</dbReference>
<dbReference type="PANTHER" id="PTHR30371">
    <property type="entry name" value="SEC-INDEPENDENT PROTEIN TRANSLOCASE PROTEIN TATC"/>
    <property type="match status" value="1"/>
</dbReference>
<evidence type="ECO:0000256" key="4">
    <source>
        <dbReference type="ARBA" id="ARBA00023136"/>
    </source>
</evidence>
<evidence type="ECO:0000313" key="6">
    <source>
        <dbReference type="EMBL" id="MCQ5342686.1"/>
    </source>
</evidence>
<keyword evidence="5" id="KW-0653">Protein transport</keyword>
<evidence type="ECO:0000256" key="2">
    <source>
        <dbReference type="ARBA" id="ARBA00022692"/>
    </source>
</evidence>
<dbReference type="NCBIfam" id="TIGR00945">
    <property type="entry name" value="tatC"/>
    <property type="match status" value="1"/>
</dbReference>
<accession>A0ABT1SS35</accession>
<gene>
    <name evidence="5 6" type="primary">tatC</name>
    <name evidence="6" type="ORF">NE675_06520</name>
</gene>
<comment type="subunit">
    <text evidence="5">Forms a complex with TatA.</text>
</comment>
<keyword evidence="7" id="KW-1185">Reference proteome</keyword>
<name>A0ABT1SS35_9FIRM</name>
<protein>
    <recommendedName>
        <fullName evidence="5">Sec-independent protein translocase protein TatC</fullName>
    </recommendedName>
</protein>
<evidence type="ECO:0000256" key="5">
    <source>
        <dbReference type="HAMAP-Rule" id="MF_00902"/>
    </source>
</evidence>
<reference evidence="6 7" key="1">
    <citation type="submission" date="2022-06" db="EMBL/GenBank/DDBJ databases">
        <title>Isolation of gut microbiota from human fecal samples.</title>
        <authorList>
            <person name="Pamer E.G."/>
            <person name="Barat B."/>
            <person name="Waligurski E."/>
            <person name="Medina S."/>
            <person name="Paddock L."/>
            <person name="Mostad J."/>
        </authorList>
    </citation>
    <scope>NUCLEOTIDE SEQUENCE [LARGE SCALE GENOMIC DNA]</scope>
    <source>
        <strain evidence="6 7">DFI.1.1</strain>
    </source>
</reference>
<feature type="transmembrane region" description="Helical" evidence="5">
    <location>
        <begin position="21"/>
        <end position="39"/>
    </location>
</feature>
<keyword evidence="5" id="KW-1003">Cell membrane</keyword>
<dbReference type="InterPro" id="IPR002033">
    <property type="entry name" value="TatC"/>
</dbReference>
<organism evidence="6 7">
    <name type="scientific">Megasphaera massiliensis</name>
    <dbReference type="NCBI Taxonomy" id="1232428"/>
    <lineage>
        <taxon>Bacteria</taxon>
        <taxon>Bacillati</taxon>
        <taxon>Bacillota</taxon>
        <taxon>Negativicutes</taxon>
        <taxon>Veillonellales</taxon>
        <taxon>Veillonellaceae</taxon>
        <taxon>Megasphaera</taxon>
    </lineage>
</organism>
<comment type="function">
    <text evidence="5">Part of the twin-arginine translocation (Tat) system that transports large folded proteins containing a characteristic twin-arginine motif in their signal peptide across membranes.</text>
</comment>
<keyword evidence="2 5" id="KW-0812">Transmembrane</keyword>
<evidence type="ECO:0000313" key="7">
    <source>
        <dbReference type="Proteomes" id="UP001206692"/>
    </source>
</evidence>
<dbReference type="HAMAP" id="MF_00902">
    <property type="entry name" value="TatC"/>
    <property type="match status" value="1"/>
</dbReference>
<evidence type="ECO:0000256" key="1">
    <source>
        <dbReference type="ARBA" id="ARBA00004141"/>
    </source>
</evidence>
<keyword evidence="5" id="KW-0813">Transport</keyword>
<comment type="caution">
    <text evidence="6">The sequence shown here is derived from an EMBL/GenBank/DDBJ whole genome shotgun (WGS) entry which is preliminary data.</text>
</comment>
<comment type="similarity">
    <text evidence="5">Belongs to the TatC family.</text>
</comment>
<dbReference type="PRINTS" id="PR01840">
    <property type="entry name" value="TATCFAMILY"/>
</dbReference>
<dbReference type="EMBL" id="JANGEW010000010">
    <property type="protein sequence ID" value="MCQ5342686.1"/>
    <property type="molecule type" value="Genomic_DNA"/>
</dbReference>
<feature type="transmembrane region" description="Helical" evidence="5">
    <location>
        <begin position="100"/>
        <end position="123"/>
    </location>
</feature>
<dbReference type="PANTHER" id="PTHR30371:SF0">
    <property type="entry name" value="SEC-INDEPENDENT PROTEIN TRANSLOCASE PROTEIN TATC, CHLOROPLASTIC-RELATED"/>
    <property type="match status" value="1"/>
</dbReference>
<evidence type="ECO:0000256" key="3">
    <source>
        <dbReference type="ARBA" id="ARBA00022989"/>
    </source>
</evidence>
<keyword evidence="5" id="KW-0811">Translocation</keyword>
<proteinExistence type="inferred from homology"/>
<keyword evidence="4 5" id="KW-0472">Membrane</keyword>